<evidence type="ECO:0000256" key="1">
    <source>
        <dbReference type="SAM" id="SignalP"/>
    </source>
</evidence>
<dbReference type="PANTHER" id="PTHR43559">
    <property type="entry name" value="HYDROLASE YCAC-RELATED"/>
    <property type="match status" value="1"/>
</dbReference>
<keyword evidence="1" id="KW-0732">Signal</keyword>
<protein>
    <submittedName>
        <fullName evidence="3">Nicotinamidase-related amidase</fullName>
    </submittedName>
</protein>
<dbReference type="InterPro" id="IPR053152">
    <property type="entry name" value="Hydrolase_YcaC-like"/>
</dbReference>
<dbReference type="InterPro" id="IPR000868">
    <property type="entry name" value="Isochorismatase-like_dom"/>
</dbReference>
<dbReference type="OrthoDB" id="9789777at2"/>
<evidence type="ECO:0000313" key="3">
    <source>
        <dbReference type="EMBL" id="SFI58592.1"/>
    </source>
</evidence>
<dbReference type="Proteomes" id="UP000198931">
    <property type="component" value="Unassembled WGS sequence"/>
</dbReference>
<sequence length="224" mass="24851">MTKKVFQIATLLLATIFTSNVYSQTNSKKMEQFTPQNSAILLVDHQKSTMEWIYSQDKKGVENNLRMLARLGVDLNIPLLITTTMEDYVGQTFEGIQKVAPTQYANRVKRGGTINCFLDPNFNKSVKELGRKKLIIAGLTTDICLLQTVKGAVNNGYEVIVIADASGSMTKMADEVSFDFFRQMGVKVYSSNAVLAELFPDFGTPEGQKAMQISIDEVVSKLGK</sequence>
<feature type="domain" description="Isochorismatase-like" evidence="2">
    <location>
        <begin position="38"/>
        <end position="191"/>
    </location>
</feature>
<dbReference type="Gene3D" id="3.40.50.850">
    <property type="entry name" value="Isochorismatase-like"/>
    <property type="match status" value="1"/>
</dbReference>
<name>A0A1I3JE78_9FLAO</name>
<feature type="signal peptide" evidence="1">
    <location>
        <begin position="1"/>
        <end position="23"/>
    </location>
</feature>
<keyword evidence="4" id="KW-1185">Reference proteome</keyword>
<accession>A0A1I3JE78</accession>
<dbReference type="STRING" id="1125876.SAMN05443292_3002"/>
<dbReference type="SUPFAM" id="SSF52499">
    <property type="entry name" value="Isochorismatase-like hydrolases"/>
    <property type="match status" value="1"/>
</dbReference>
<organism evidence="3 4">
    <name type="scientific">Halpernia frigidisoli</name>
    <dbReference type="NCBI Taxonomy" id="1125876"/>
    <lineage>
        <taxon>Bacteria</taxon>
        <taxon>Pseudomonadati</taxon>
        <taxon>Bacteroidota</taxon>
        <taxon>Flavobacteriia</taxon>
        <taxon>Flavobacteriales</taxon>
        <taxon>Weeksellaceae</taxon>
        <taxon>Chryseobacterium group</taxon>
        <taxon>Halpernia</taxon>
    </lineage>
</organism>
<dbReference type="Pfam" id="PF00857">
    <property type="entry name" value="Isochorismatase"/>
    <property type="match status" value="1"/>
</dbReference>
<evidence type="ECO:0000259" key="2">
    <source>
        <dbReference type="Pfam" id="PF00857"/>
    </source>
</evidence>
<dbReference type="AlphaFoldDB" id="A0A1I3JE78"/>
<evidence type="ECO:0000313" key="4">
    <source>
        <dbReference type="Proteomes" id="UP000198931"/>
    </source>
</evidence>
<reference evidence="3 4" key="1">
    <citation type="submission" date="2016-10" db="EMBL/GenBank/DDBJ databases">
        <authorList>
            <person name="de Groot N.N."/>
        </authorList>
    </citation>
    <scope>NUCLEOTIDE SEQUENCE [LARGE SCALE GENOMIC DNA]</scope>
    <source>
        <strain evidence="3 4">DSM 26000</strain>
    </source>
</reference>
<dbReference type="EMBL" id="FOQT01000006">
    <property type="protein sequence ID" value="SFI58592.1"/>
    <property type="molecule type" value="Genomic_DNA"/>
</dbReference>
<dbReference type="InterPro" id="IPR036380">
    <property type="entry name" value="Isochorismatase-like_sf"/>
</dbReference>
<dbReference type="PANTHER" id="PTHR43559:SF3">
    <property type="entry name" value="HYDROLASE YCAC-RELATED"/>
    <property type="match status" value="1"/>
</dbReference>
<proteinExistence type="predicted"/>
<gene>
    <name evidence="3" type="ORF">SAMN05443292_3002</name>
</gene>
<feature type="chain" id="PRO_5011515550" evidence="1">
    <location>
        <begin position="24"/>
        <end position="224"/>
    </location>
</feature>